<dbReference type="InterPro" id="IPR045087">
    <property type="entry name" value="Cu-oxidase_fam"/>
</dbReference>
<dbReference type="InterPro" id="IPR002355">
    <property type="entry name" value="Cu_oxidase_Cu_BS"/>
</dbReference>
<accession>A0A219APL7</accession>
<feature type="chain" id="PRO_5012171496" evidence="8">
    <location>
        <begin position="18"/>
        <end position="602"/>
    </location>
</feature>
<dbReference type="InterPro" id="IPR011706">
    <property type="entry name" value="Cu-oxidase_C"/>
</dbReference>
<dbReference type="GeneID" id="33937008"/>
<keyword evidence="7" id="KW-0325">Glycoprotein</keyword>
<evidence type="ECO:0000256" key="2">
    <source>
        <dbReference type="ARBA" id="ARBA00022723"/>
    </source>
</evidence>
<evidence type="ECO:0000259" key="9">
    <source>
        <dbReference type="Pfam" id="PF00394"/>
    </source>
</evidence>
<evidence type="ECO:0000256" key="8">
    <source>
        <dbReference type="SAM" id="SignalP"/>
    </source>
</evidence>
<evidence type="ECO:0000256" key="7">
    <source>
        <dbReference type="ARBA" id="ARBA00023180"/>
    </source>
</evidence>
<evidence type="ECO:0000313" key="12">
    <source>
        <dbReference type="EMBL" id="OWT42733.1"/>
    </source>
</evidence>
<feature type="signal peptide" evidence="8">
    <location>
        <begin position="1"/>
        <end position="17"/>
    </location>
</feature>
<dbReference type="SUPFAM" id="SSF49503">
    <property type="entry name" value="Cupredoxins"/>
    <property type="match status" value="3"/>
</dbReference>
<dbReference type="Pfam" id="PF00394">
    <property type="entry name" value="Cu-oxidase"/>
    <property type="match status" value="1"/>
</dbReference>
<proteinExistence type="inferred from homology"/>
<dbReference type="Pfam" id="PF07731">
    <property type="entry name" value="Cu-oxidase_2"/>
    <property type="match status" value="1"/>
</dbReference>
<evidence type="ECO:0000256" key="5">
    <source>
        <dbReference type="ARBA" id="ARBA00023002"/>
    </source>
</evidence>
<dbReference type="FunFam" id="2.60.40.420:FF:000036">
    <property type="entry name" value="L-ascorbate oxidase"/>
    <property type="match status" value="1"/>
</dbReference>
<sequence>MLFSLVIAILCPLAAWALPNLTDLKGAKVFDMTVTWEKYAPDGVAREMLLVNGKSPGLTIEVEQDDWVVVNVLNKSPFNTSVHFHGIEMEKTPWSDGVPGVTQRPIAPGRTFTYKFQALQYGSYWYHSHARGQIEDGLYGPILIHPRPGTTKPFHMIENDPEAIKAMEKAERAVHPLILYDYMHITSEQKADITPKAGVEISCYDSILFNGKGRVRCLPEGELMSHLSPVQKADLALVPGEKLTDKGCLPAIVMAAFGGDAKKYNASAMPRGIFEGCKETKGSTEVVKANYPGRHSWVAIDILGAVNFVNGVIAIDDHDMWVYAMDGSYIEPQKVQVLWVSNGDRYSVLVKPKRPGKFQIRCHANSAPQTIIGNAILHVPGIIFNPPTPKQYIDIIGNPLSPDVVVFNQTIAYPHPAEPIAQKADDLYVLNMKLDGASYRWALNSSGLDPITLDHTLPPLLFSPNTTKMENVTITTRNNTWVDLVFFASVFPMPPHPIHKHGVKMYQIGAGQGPFKWKSVEEAMKEIPDRFNLVNPPRRDTFTSMPARDAVNWVVVRYHVSNPGAWLLHCHINNHMMGGMIMVILDGIDAWPKIPPQYLNYS</sequence>
<dbReference type="GO" id="GO:0005507">
    <property type="term" value="F:copper ion binding"/>
    <property type="evidence" value="ECO:0007669"/>
    <property type="project" value="InterPro"/>
</dbReference>
<dbReference type="Pfam" id="PF07732">
    <property type="entry name" value="Cu-oxidase_3"/>
    <property type="match status" value="1"/>
</dbReference>
<reference evidence="12 13" key="1">
    <citation type="journal article" date="2016" name="PLoS Pathog.">
        <title>Biosynthesis of antibiotic leucinostatins in bio-control fungus Purpureocillium lilacinum and their inhibition on phytophthora revealed by genome mining.</title>
        <authorList>
            <person name="Wang G."/>
            <person name="Liu Z."/>
            <person name="Lin R."/>
            <person name="Li E."/>
            <person name="Mao Z."/>
            <person name="Ling J."/>
            <person name="Yang Y."/>
            <person name="Yin W.B."/>
            <person name="Xie B."/>
        </authorList>
    </citation>
    <scope>NUCLEOTIDE SEQUENCE [LARGE SCALE GENOMIC DNA]</scope>
    <source>
        <strain evidence="12">170</strain>
    </source>
</reference>
<feature type="domain" description="Plastocyanin-like" evidence="11">
    <location>
        <begin position="34"/>
        <end position="147"/>
    </location>
</feature>
<dbReference type="CDD" id="cd13850">
    <property type="entry name" value="CuRO_1_Abr2_like"/>
    <property type="match status" value="1"/>
</dbReference>
<dbReference type="EMBL" id="LSBJ02000007">
    <property type="protein sequence ID" value="OWT42733.1"/>
    <property type="molecule type" value="Genomic_DNA"/>
</dbReference>
<dbReference type="Gene3D" id="2.60.40.420">
    <property type="entry name" value="Cupredoxins - blue copper proteins"/>
    <property type="match status" value="3"/>
</dbReference>
<dbReference type="Proteomes" id="UP000078397">
    <property type="component" value="Unassembled WGS sequence"/>
</dbReference>
<dbReference type="InterPro" id="IPR033138">
    <property type="entry name" value="Cu_oxidase_CS"/>
</dbReference>
<dbReference type="RefSeq" id="XP_022285213.1">
    <property type="nucleotide sequence ID" value="XM_022429801.1"/>
</dbReference>
<keyword evidence="2" id="KW-0479">Metal-binding</keyword>
<protein>
    <submittedName>
        <fullName evidence="12">Laccase-1</fullName>
    </submittedName>
</protein>
<dbReference type="KEGG" id="pchm:VFPPC_18146"/>
<evidence type="ECO:0000256" key="1">
    <source>
        <dbReference type="ARBA" id="ARBA00010609"/>
    </source>
</evidence>
<comment type="caution">
    <text evidence="12">The sequence shown here is derived from an EMBL/GenBank/DDBJ whole genome shotgun (WGS) entry which is preliminary data.</text>
</comment>
<name>A0A219APL7_METCM</name>
<feature type="domain" description="Plastocyanin-like" evidence="10">
    <location>
        <begin position="463"/>
        <end position="586"/>
    </location>
</feature>
<dbReference type="InterPro" id="IPR001117">
    <property type="entry name" value="Cu-oxidase_2nd"/>
</dbReference>
<dbReference type="PROSITE" id="PS00080">
    <property type="entry name" value="MULTICOPPER_OXIDASE2"/>
    <property type="match status" value="1"/>
</dbReference>
<dbReference type="PANTHER" id="PTHR11709">
    <property type="entry name" value="MULTI-COPPER OXIDASE"/>
    <property type="match status" value="1"/>
</dbReference>
<dbReference type="AlphaFoldDB" id="A0A219APL7"/>
<dbReference type="GO" id="GO:0016491">
    <property type="term" value="F:oxidoreductase activity"/>
    <property type="evidence" value="ECO:0007669"/>
    <property type="project" value="UniProtKB-KW"/>
</dbReference>
<evidence type="ECO:0000313" key="13">
    <source>
        <dbReference type="Proteomes" id="UP000078397"/>
    </source>
</evidence>
<evidence type="ECO:0000259" key="10">
    <source>
        <dbReference type="Pfam" id="PF07731"/>
    </source>
</evidence>
<evidence type="ECO:0000256" key="3">
    <source>
        <dbReference type="ARBA" id="ARBA00022729"/>
    </source>
</evidence>
<dbReference type="PANTHER" id="PTHR11709:SF488">
    <property type="entry name" value="LACCASE-RELATED"/>
    <property type="match status" value="1"/>
</dbReference>
<dbReference type="InterPro" id="IPR008972">
    <property type="entry name" value="Cupredoxin"/>
</dbReference>
<evidence type="ECO:0000259" key="11">
    <source>
        <dbReference type="Pfam" id="PF07732"/>
    </source>
</evidence>
<keyword evidence="4" id="KW-0677">Repeat</keyword>
<keyword evidence="6" id="KW-0186">Copper</keyword>
<dbReference type="STRING" id="1380566.A0A219APL7"/>
<comment type="similarity">
    <text evidence="1">Belongs to the multicopper oxidase family.</text>
</comment>
<gene>
    <name evidence="12" type="ORF">VFPPC_18146</name>
</gene>
<dbReference type="PROSITE" id="PS00079">
    <property type="entry name" value="MULTICOPPER_OXIDASE1"/>
    <property type="match status" value="2"/>
</dbReference>
<feature type="domain" description="Plastocyanin-like" evidence="9">
    <location>
        <begin position="312"/>
        <end position="378"/>
    </location>
</feature>
<keyword evidence="13" id="KW-1185">Reference proteome</keyword>
<dbReference type="CDD" id="cd13898">
    <property type="entry name" value="CuRO_3_Abr2_like"/>
    <property type="match status" value="1"/>
</dbReference>
<organism evidence="12 13">
    <name type="scientific">Pochonia chlamydosporia 170</name>
    <dbReference type="NCBI Taxonomy" id="1380566"/>
    <lineage>
        <taxon>Eukaryota</taxon>
        <taxon>Fungi</taxon>
        <taxon>Dikarya</taxon>
        <taxon>Ascomycota</taxon>
        <taxon>Pezizomycotina</taxon>
        <taxon>Sordariomycetes</taxon>
        <taxon>Hypocreomycetidae</taxon>
        <taxon>Hypocreales</taxon>
        <taxon>Clavicipitaceae</taxon>
        <taxon>Pochonia</taxon>
    </lineage>
</organism>
<dbReference type="InterPro" id="IPR011707">
    <property type="entry name" value="Cu-oxidase-like_N"/>
</dbReference>
<keyword evidence="5" id="KW-0560">Oxidoreductase</keyword>
<evidence type="ECO:0000256" key="4">
    <source>
        <dbReference type="ARBA" id="ARBA00022737"/>
    </source>
</evidence>
<dbReference type="OrthoDB" id="2121828at2759"/>
<keyword evidence="3 8" id="KW-0732">Signal</keyword>
<evidence type="ECO:0000256" key="6">
    <source>
        <dbReference type="ARBA" id="ARBA00023008"/>
    </source>
</evidence>